<feature type="non-terminal residue" evidence="20">
    <location>
        <position position="1"/>
    </location>
</feature>
<dbReference type="AlphaFoldDB" id="A0A6S7JHW7"/>
<dbReference type="InterPro" id="IPR003406">
    <property type="entry name" value="Glyco_trans_14"/>
</dbReference>
<dbReference type="GO" id="GO:0000139">
    <property type="term" value="C:Golgi membrane"/>
    <property type="evidence" value="ECO:0007669"/>
    <property type="project" value="UniProtKB-SubCell"/>
</dbReference>
<dbReference type="GO" id="GO:0005789">
    <property type="term" value="C:endoplasmic reticulum membrane"/>
    <property type="evidence" value="ECO:0007669"/>
    <property type="project" value="UniProtKB-SubCell"/>
</dbReference>
<evidence type="ECO:0000256" key="16">
    <source>
        <dbReference type="ARBA" id="ARBA00023157"/>
    </source>
</evidence>
<evidence type="ECO:0000256" key="2">
    <source>
        <dbReference type="ARBA" id="ARBA00004648"/>
    </source>
</evidence>
<evidence type="ECO:0000313" key="21">
    <source>
        <dbReference type="Proteomes" id="UP001152795"/>
    </source>
</evidence>
<evidence type="ECO:0000313" key="20">
    <source>
        <dbReference type="EMBL" id="CAB4029754.1"/>
    </source>
</evidence>
<keyword evidence="13" id="KW-1133">Transmembrane helix</keyword>
<gene>
    <name evidence="20" type="ORF">PACLA_8A021468</name>
</gene>
<dbReference type="Pfam" id="PF12529">
    <property type="entry name" value="Xylo_C"/>
    <property type="match status" value="1"/>
</dbReference>
<evidence type="ECO:0000256" key="15">
    <source>
        <dbReference type="ARBA" id="ARBA00023136"/>
    </source>
</evidence>
<dbReference type="OrthoDB" id="5979011at2759"/>
<comment type="catalytic activity">
    <reaction evidence="19">
        <text>UDP-alpha-D-xylose + L-seryl-[protein] = 3-O-(beta-D-xylosyl)-L-seryl-[protein] + UDP + H(+)</text>
        <dbReference type="Rhea" id="RHEA:50192"/>
        <dbReference type="Rhea" id="RHEA-COMP:9863"/>
        <dbReference type="Rhea" id="RHEA-COMP:12567"/>
        <dbReference type="ChEBI" id="CHEBI:15378"/>
        <dbReference type="ChEBI" id="CHEBI:29999"/>
        <dbReference type="ChEBI" id="CHEBI:57632"/>
        <dbReference type="ChEBI" id="CHEBI:58223"/>
        <dbReference type="ChEBI" id="CHEBI:132085"/>
        <dbReference type="EC" id="2.4.2.26"/>
    </reaction>
</comment>
<protein>
    <recommendedName>
        <fullName evidence="6">protein xylosyltransferase</fullName>
        <ecNumber evidence="6">2.4.2.26</ecNumber>
    </recommendedName>
    <alternativeName>
        <fullName evidence="18">Peptide O-xylosyltransferase</fullName>
    </alternativeName>
</protein>
<proteinExistence type="inferred from homology"/>
<evidence type="ECO:0000256" key="12">
    <source>
        <dbReference type="ARBA" id="ARBA00022968"/>
    </source>
</evidence>
<keyword evidence="17" id="KW-0325">Glycoprotein</keyword>
<accession>A0A6S7JHW7</accession>
<evidence type="ECO:0000256" key="5">
    <source>
        <dbReference type="ARBA" id="ARBA00010195"/>
    </source>
</evidence>
<evidence type="ECO:0000256" key="17">
    <source>
        <dbReference type="ARBA" id="ARBA00023180"/>
    </source>
</evidence>
<keyword evidence="11" id="KW-0256">Endoplasmic reticulum</keyword>
<dbReference type="InterPro" id="IPR024448">
    <property type="entry name" value="XylT_C"/>
</dbReference>
<dbReference type="GO" id="GO:0015012">
    <property type="term" value="P:heparan sulfate proteoglycan biosynthetic process"/>
    <property type="evidence" value="ECO:0007669"/>
    <property type="project" value="UniProtKB-UniPathway"/>
</dbReference>
<evidence type="ECO:0000256" key="18">
    <source>
        <dbReference type="ARBA" id="ARBA00042865"/>
    </source>
</evidence>
<keyword evidence="7" id="KW-0328">Glycosyltransferase</keyword>
<evidence type="ECO:0000256" key="13">
    <source>
        <dbReference type="ARBA" id="ARBA00022989"/>
    </source>
</evidence>
<evidence type="ECO:0000256" key="9">
    <source>
        <dbReference type="ARBA" id="ARBA00022692"/>
    </source>
</evidence>
<keyword evidence="14" id="KW-0333">Golgi apparatus</keyword>
<dbReference type="Proteomes" id="UP001152795">
    <property type="component" value="Unassembled WGS sequence"/>
</dbReference>
<keyword evidence="8" id="KW-0808">Transferase</keyword>
<evidence type="ECO:0000256" key="7">
    <source>
        <dbReference type="ARBA" id="ARBA00022676"/>
    </source>
</evidence>
<keyword evidence="12" id="KW-0735">Signal-anchor</keyword>
<evidence type="ECO:0000256" key="11">
    <source>
        <dbReference type="ARBA" id="ARBA00022824"/>
    </source>
</evidence>
<dbReference type="GO" id="GO:0030158">
    <property type="term" value="F:protein xylosyltransferase activity"/>
    <property type="evidence" value="ECO:0007669"/>
    <property type="project" value="UniProtKB-EC"/>
</dbReference>
<name>A0A6S7JHW7_PARCT</name>
<dbReference type="Pfam" id="PF02485">
    <property type="entry name" value="Branch"/>
    <property type="match status" value="1"/>
</dbReference>
<evidence type="ECO:0000256" key="6">
    <source>
        <dbReference type="ARBA" id="ARBA00011972"/>
    </source>
</evidence>
<comment type="pathway">
    <text evidence="4">Glycan metabolism; heparan sulfate biosynthesis.</text>
</comment>
<keyword evidence="15" id="KW-0472">Membrane</keyword>
<dbReference type="InterPro" id="IPR043538">
    <property type="entry name" value="XYLT"/>
</dbReference>
<evidence type="ECO:0000256" key="19">
    <source>
        <dbReference type="ARBA" id="ARBA00047847"/>
    </source>
</evidence>
<evidence type="ECO:0000256" key="14">
    <source>
        <dbReference type="ARBA" id="ARBA00023034"/>
    </source>
</evidence>
<keyword evidence="16" id="KW-1015">Disulfide bond</keyword>
<sequence>MGLYRRRIVRYILGILAFIAVVQILTTLHFSTLNNGERSTSRKATRRTEEPPTIIQDSSVKAPAIFDLRKSKATDFVLEILKQYKDFDCLLKHKDIKSALSRVKTPECRKVIQKTGCLLENYRLYFSNIRRTCPVSKWVSGYPRGVTDSVASGPPVRVVFMLTVHGRALRQVKRLLKSIYHSNHYYYFHVDQRSDYLYRELVELAASLPNAAVTPWRMATIWGGSSLLQMLLRALDDLIQKEEWKWDFFINLSGSDYPIKTNSHLTEFLTAHRHDNFLKSHGREPDRFIHKQGLDRTFVECDEHMWRIGDRVLPRNIEVDGGSDWIGLNRKFAEYIVKSEDNLITGLKRIYAFALLPAESFFHTVLRNGPQCETFVKTNLRVTNWKRKLGCRCQYKHVVDWCGCSPNDFKPEDIPRLQRSKYDLFARKFEAIVNQKVINLWDEYLFGKFSPETPALATYWENFYHYLDDDRRLNDALRTYFASFGRLATRQVSSTYCKNLPIGEFKEITYLNQDDVFSGMLILQEISLKGGRSITMETWLSRTDQEQMMNLNMSEGPNRLAGLQ</sequence>
<dbReference type="GO" id="GO:0050650">
    <property type="term" value="P:chondroitin sulfate proteoglycan biosynthetic process"/>
    <property type="evidence" value="ECO:0007669"/>
    <property type="project" value="TreeGrafter"/>
</dbReference>
<keyword evidence="9" id="KW-0812">Transmembrane</keyword>
<reference evidence="20" key="1">
    <citation type="submission" date="2020-04" db="EMBL/GenBank/DDBJ databases">
        <authorList>
            <person name="Alioto T."/>
            <person name="Alioto T."/>
            <person name="Gomez Garrido J."/>
        </authorList>
    </citation>
    <scope>NUCLEOTIDE SEQUENCE</scope>
    <source>
        <strain evidence="20">A484AB</strain>
    </source>
</reference>
<comment type="similarity">
    <text evidence="5">Belongs to the glycosyltransferase 14 family. XylT subfamily.</text>
</comment>
<dbReference type="UniPathway" id="UPA00755"/>
<evidence type="ECO:0000256" key="1">
    <source>
        <dbReference type="ARBA" id="ARBA00004323"/>
    </source>
</evidence>
<dbReference type="PANTHER" id="PTHR46025:SF3">
    <property type="entry name" value="XYLOSYLTRANSFERASE OXT"/>
    <property type="match status" value="1"/>
</dbReference>
<evidence type="ECO:0000256" key="8">
    <source>
        <dbReference type="ARBA" id="ARBA00022679"/>
    </source>
</evidence>
<evidence type="ECO:0000256" key="10">
    <source>
        <dbReference type="ARBA" id="ARBA00022723"/>
    </source>
</evidence>
<dbReference type="EMBL" id="CACRXK020016382">
    <property type="protein sequence ID" value="CAB4029754.1"/>
    <property type="molecule type" value="Genomic_DNA"/>
</dbReference>
<dbReference type="UniPathway" id="UPA00756"/>
<comment type="pathway">
    <text evidence="3">Glycan metabolism; chondroitin sulfate biosynthesis.</text>
</comment>
<evidence type="ECO:0000256" key="4">
    <source>
        <dbReference type="ARBA" id="ARBA00005093"/>
    </source>
</evidence>
<dbReference type="PANTHER" id="PTHR46025">
    <property type="entry name" value="XYLOSYLTRANSFERASE OXT"/>
    <property type="match status" value="1"/>
</dbReference>
<dbReference type="EC" id="2.4.2.26" evidence="6"/>
<comment type="subcellular location">
    <subcellularLocation>
        <location evidence="2">Endoplasmic reticulum membrane</location>
        <topology evidence="2">Single-pass type II membrane protein</topology>
    </subcellularLocation>
    <subcellularLocation>
        <location evidence="1">Golgi apparatus membrane</location>
        <topology evidence="1">Single-pass type II membrane protein</topology>
    </subcellularLocation>
</comment>
<organism evidence="20 21">
    <name type="scientific">Paramuricea clavata</name>
    <name type="common">Red gorgonian</name>
    <name type="synonym">Violescent sea-whip</name>
    <dbReference type="NCBI Taxonomy" id="317549"/>
    <lineage>
        <taxon>Eukaryota</taxon>
        <taxon>Metazoa</taxon>
        <taxon>Cnidaria</taxon>
        <taxon>Anthozoa</taxon>
        <taxon>Octocorallia</taxon>
        <taxon>Malacalcyonacea</taxon>
        <taxon>Plexauridae</taxon>
        <taxon>Paramuricea</taxon>
    </lineage>
</organism>
<comment type="caution">
    <text evidence="20">The sequence shown here is derived from an EMBL/GenBank/DDBJ whole genome shotgun (WGS) entry which is preliminary data.</text>
</comment>
<keyword evidence="10" id="KW-0479">Metal-binding</keyword>
<dbReference type="GO" id="GO:0046872">
    <property type="term" value="F:metal ion binding"/>
    <property type="evidence" value="ECO:0007669"/>
    <property type="project" value="UniProtKB-KW"/>
</dbReference>
<evidence type="ECO:0000256" key="3">
    <source>
        <dbReference type="ARBA" id="ARBA00004840"/>
    </source>
</evidence>
<keyword evidence="21" id="KW-1185">Reference proteome</keyword>